<evidence type="ECO:0000256" key="4">
    <source>
        <dbReference type="ARBA" id="ARBA00022679"/>
    </source>
</evidence>
<keyword evidence="12" id="KW-1185">Reference proteome</keyword>
<dbReference type="InterPro" id="IPR003594">
    <property type="entry name" value="HATPase_dom"/>
</dbReference>
<protein>
    <recommendedName>
        <fullName evidence="2">histidine kinase</fullName>
        <ecNumber evidence="2">2.7.13.3</ecNumber>
    </recommendedName>
</protein>
<dbReference type="GO" id="GO:0016301">
    <property type="term" value="F:kinase activity"/>
    <property type="evidence" value="ECO:0007669"/>
    <property type="project" value="UniProtKB-KW"/>
</dbReference>
<comment type="caution">
    <text evidence="11">The sequence shown here is derived from an EMBL/GenBank/DDBJ whole genome shotgun (WGS) entry which is preliminary data.</text>
</comment>
<keyword evidence="9" id="KW-1133">Transmembrane helix</keyword>
<name>A0ABV6NQF4_9ACTN</name>
<feature type="domain" description="Histidine kinase" evidence="10">
    <location>
        <begin position="299"/>
        <end position="395"/>
    </location>
</feature>
<dbReference type="SUPFAM" id="SSF55874">
    <property type="entry name" value="ATPase domain of HSP90 chaperone/DNA topoisomerase II/histidine kinase"/>
    <property type="match status" value="1"/>
</dbReference>
<keyword evidence="8" id="KW-0902">Two-component regulatory system</keyword>
<sequence length="395" mass="40941">MSTVAWWRREPAMELPLVVLVATATALGTFGEFRGSPWPVRAPALGYALGLAAAAALAWRHRRPVVVAGVTVAGLALYHLAGYPGGAPVLAVFVGCYALAAFVVDGRAAVRAAPLLVAGYLALSLPPNRFLWSSPAVWGPGSALLVTALLGATARRRRLDAEARVEQAQAVATAEVGRRMAEQRLRVAQDLHDVLAHTISVIGVHTRVALEALDDDVPDSARRSLTVIRSSTREAMTELRATLNLLRGEPTEGDTAPQPTLARIPELAVRAEAAGLRVRVGLPEPGRELPALVELTAVRVVQESLTNVIRHAAGATTVTVDVRVAEGELCVDVWDDGSGAPRGAASSGAAAGAGLPDGAGFGLLGMRERVEALGGRLVAGPRSAGGFGVSAALPC</sequence>
<dbReference type="PANTHER" id="PTHR24421:SF10">
    <property type="entry name" value="NITRATE_NITRITE SENSOR PROTEIN NARQ"/>
    <property type="match status" value="1"/>
</dbReference>
<keyword evidence="9" id="KW-0472">Membrane</keyword>
<dbReference type="InterPro" id="IPR050482">
    <property type="entry name" value="Sensor_HK_TwoCompSys"/>
</dbReference>
<keyword evidence="7" id="KW-0067">ATP-binding</keyword>
<keyword evidence="3" id="KW-0597">Phosphoprotein</keyword>
<dbReference type="Gene3D" id="3.30.565.10">
    <property type="entry name" value="Histidine kinase-like ATPase, C-terminal domain"/>
    <property type="match status" value="1"/>
</dbReference>
<dbReference type="Gene3D" id="1.20.5.1930">
    <property type="match status" value="1"/>
</dbReference>
<keyword evidence="4" id="KW-0808">Transferase</keyword>
<evidence type="ECO:0000256" key="2">
    <source>
        <dbReference type="ARBA" id="ARBA00012438"/>
    </source>
</evidence>
<evidence type="ECO:0000256" key="9">
    <source>
        <dbReference type="SAM" id="Phobius"/>
    </source>
</evidence>
<evidence type="ECO:0000256" key="3">
    <source>
        <dbReference type="ARBA" id="ARBA00022553"/>
    </source>
</evidence>
<evidence type="ECO:0000256" key="5">
    <source>
        <dbReference type="ARBA" id="ARBA00022741"/>
    </source>
</evidence>
<evidence type="ECO:0000313" key="12">
    <source>
        <dbReference type="Proteomes" id="UP001589894"/>
    </source>
</evidence>
<comment type="catalytic activity">
    <reaction evidence="1">
        <text>ATP + protein L-histidine = ADP + protein N-phospho-L-histidine.</text>
        <dbReference type="EC" id="2.7.13.3"/>
    </reaction>
</comment>
<organism evidence="11 12">
    <name type="scientific">Plantactinospora siamensis</name>
    <dbReference type="NCBI Taxonomy" id="555372"/>
    <lineage>
        <taxon>Bacteria</taxon>
        <taxon>Bacillati</taxon>
        <taxon>Actinomycetota</taxon>
        <taxon>Actinomycetes</taxon>
        <taxon>Micromonosporales</taxon>
        <taxon>Micromonosporaceae</taxon>
        <taxon>Plantactinospora</taxon>
    </lineage>
</organism>
<reference evidence="11 12" key="1">
    <citation type="submission" date="2024-09" db="EMBL/GenBank/DDBJ databases">
        <authorList>
            <person name="Sun Q."/>
            <person name="Mori K."/>
        </authorList>
    </citation>
    <scope>NUCLEOTIDE SEQUENCE [LARGE SCALE GENOMIC DNA]</scope>
    <source>
        <strain evidence="11 12">TBRC 2205</strain>
    </source>
</reference>
<dbReference type="EC" id="2.7.13.3" evidence="2"/>
<dbReference type="Pfam" id="PF02518">
    <property type="entry name" value="HATPase_c"/>
    <property type="match status" value="1"/>
</dbReference>
<evidence type="ECO:0000313" key="11">
    <source>
        <dbReference type="EMBL" id="MFC0563008.1"/>
    </source>
</evidence>
<dbReference type="PANTHER" id="PTHR24421">
    <property type="entry name" value="NITRATE/NITRITE SENSOR PROTEIN NARX-RELATED"/>
    <property type="match status" value="1"/>
</dbReference>
<evidence type="ECO:0000256" key="1">
    <source>
        <dbReference type="ARBA" id="ARBA00000085"/>
    </source>
</evidence>
<dbReference type="InterPro" id="IPR011712">
    <property type="entry name" value="Sig_transdc_His_kin_sub3_dim/P"/>
</dbReference>
<evidence type="ECO:0000256" key="8">
    <source>
        <dbReference type="ARBA" id="ARBA00023012"/>
    </source>
</evidence>
<evidence type="ECO:0000259" key="10">
    <source>
        <dbReference type="PROSITE" id="PS50109"/>
    </source>
</evidence>
<feature type="transmembrane region" description="Helical" evidence="9">
    <location>
        <begin position="137"/>
        <end position="154"/>
    </location>
</feature>
<proteinExistence type="predicted"/>
<evidence type="ECO:0000256" key="6">
    <source>
        <dbReference type="ARBA" id="ARBA00022777"/>
    </source>
</evidence>
<feature type="transmembrane region" description="Helical" evidence="9">
    <location>
        <begin position="87"/>
        <end position="104"/>
    </location>
</feature>
<dbReference type="PROSITE" id="PS50109">
    <property type="entry name" value="HIS_KIN"/>
    <property type="match status" value="1"/>
</dbReference>
<dbReference type="CDD" id="cd16917">
    <property type="entry name" value="HATPase_UhpB-NarQ-NarX-like"/>
    <property type="match status" value="1"/>
</dbReference>
<dbReference type="InterPro" id="IPR036890">
    <property type="entry name" value="HATPase_C_sf"/>
</dbReference>
<evidence type="ECO:0000256" key="7">
    <source>
        <dbReference type="ARBA" id="ARBA00022840"/>
    </source>
</evidence>
<dbReference type="Pfam" id="PF07730">
    <property type="entry name" value="HisKA_3"/>
    <property type="match status" value="1"/>
</dbReference>
<feature type="transmembrane region" description="Helical" evidence="9">
    <location>
        <begin position="65"/>
        <end position="81"/>
    </location>
</feature>
<dbReference type="Proteomes" id="UP001589894">
    <property type="component" value="Unassembled WGS sequence"/>
</dbReference>
<feature type="transmembrane region" description="Helical" evidence="9">
    <location>
        <begin position="38"/>
        <end position="58"/>
    </location>
</feature>
<dbReference type="InterPro" id="IPR005467">
    <property type="entry name" value="His_kinase_dom"/>
</dbReference>
<gene>
    <name evidence="11" type="ORF">ACFFHU_02315</name>
</gene>
<accession>A0ABV6NQF4</accession>
<dbReference type="EMBL" id="JBHLUE010000002">
    <property type="protein sequence ID" value="MFC0563008.1"/>
    <property type="molecule type" value="Genomic_DNA"/>
</dbReference>
<dbReference type="RefSeq" id="WP_377335158.1">
    <property type="nucleotide sequence ID" value="NZ_JBHLUE010000002.1"/>
</dbReference>
<keyword evidence="6 11" id="KW-0418">Kinase</keyword>
<keyword evidence="5" id="KW-0547">Nucleotide-binding</keyword>
<keyword evidence="9" id="KW-0812">Transmembrane</keyword>